<dbReference type="Proteomes" id="UP000268093">
    <property type="component" value="Unassembled WGS sequence"/>
</dbReference>
<dbReference type="InterPro" id="IPR035979">
    <property type="entry name" value="RBD_domain_sf"/>
</dbReference>
<dbReference type="AlphaFoldDB" id="A0A433CZ15"/>
<dbReference type="SUPFAM" id="SSF54928">
    <property type="entry name" value="RNA-binding domain, RBD"/>
    <property type="match status" value="1"/>
</dbReference>
<keyword evidence="5" id="KW-1185">Reference proteome</keyword>
<dbReference type="InterPro" id="IPR000504">
    <property type="entry name" value="RRM_dom"/>
</dbReference>
<feature type="compositionally biased region" description="Polar residues" evidence="2">
    <location>
        <begin position="179"/>
        <end position="188"/>
    </location>
</feature>
<dbReference type="InterPro" id="IPR012677">
    <property type="entry name" value="Nucleotide-bd_a/b_plait_sf"/>
</dbReference>
<gene>
    <name evidence="4" type="ORF">BC936DRAFT_136711</name>
</gene>
<evidence type="ECO:0000256" key="1">
    <source>
        <dbReference type="PROSITE-ProRule" id="PRU00176"/>
    </source>
</evidence>
<dbReference type="Pfam" id="PF00076">
    <property type="entry name" value="RRM_1"/>
    <property type="match status" value="1"/>
</dbReference>
<reference evidence="4 5" key="1">
    <citation type="journal article" date="2018" name="New Phytol.">
        <title>Phylogenomics of Endogonaceae and evolution of mycorrhizas within Mucoromycota.</title>
        <authorList>
            <person name="Chang Y."/>
            <person name="Desiro A."/>
            <person name="Na H."/>
            <person name="Sandor L."/>
            <person name="Lipzen A."/>
            <person name="Clum A."/>
            <person name="Barry K."/>
            <person name="Grigoriev I.V."/>
            <person name="Martin F.M."/>
            <person name="Stajich J.E."/>
            <person name="Smith M.E."/>
            <person name="Bonito G."/>
            <person name="Spatafora J.W."/>
        </authorList>
    </citation>
    <scope>NUCLEOTIDE SEQUENCE [LARGE SCALE GENOMIC DNA]</scope>
    <source>
        <strain evidence="4 5">GMNB39</strain>
    </source>
</reference>
<dbReference type="SMART" id="SM00360">
    <property type="entry name" value="RRM"/>
    <property type="match status" value="1"/>
</dbReference>
<evidence type="ECO:0000313" key="4">
    <source>
        <dbReference type="EMBL" id="RUP43801.1"/>
    </source>
</evidence>
<comment type="caution">
    <text evidence="4">The sequence shown here is derived from an EMBL/GenBank/DDBJ whole genome shotgun (WGS) entry which is preliminary data.</text>
</comment>
<dbReference type="PROSITE" id="PS50102">
    <property type="entry name" value="RRM"/>
    <property type="match status" value="1"/>
</dbReference>
<evidence type="ECO:0000256" key="2">
    <source>
        <dbReference type="SAM" id="MobiDB-lite"/>
    </source>
</evidence>
<feature type="domain" description="RRM" evidence="3">
    <location>
        <begin position="1"/>
        <end position="73"/>
    </location>
</feature>
<keyword evidence="1" id="KW-0694">RNA-binding</keyword>
<evidence type="ECO:0000313" key="5">
    <source>
        <dbReference type="Proteomes" id="UP000268093"/>
    </source>
</evidence>
<sequence length="188" mass="21719">MMFSLSSFRPSTPSLVQRYGRLVRCDIPSPRTSNSRPYAFVEFEDPRDAEDALNGMRGRRLEGYYLDVQVCALEQCIRAGEKRGREGKVKYKGLIELVNPGNYCQERTHPTTRNRVFQWAKNAPSSRWRYPYSPPQPRRTPTPPPLSRNSRHHQRGRSRSPVGRRDEDDRAPLKDDASPLNTRSQSTD</sequence>
<name>A0A433CZ15_9FUNG</name>
<evidence type="ECO:0000259" key="3">
    <source>
        <dbReference type="PROSITE" id="PS50102"/>
    </source>
</evidence>
<proteinExistence type="predicted"/>
<feature type="compositionally biased region" description="Basic residues" evidence="2">
    <location>
        <begin position="149"/>
        <end position="158"/>
    </location>
</feature>
<accession>A0A433CZ15</accession>
<dbReference type="Gene3D" id="3.30.70.330">
    <property type="match status" value="1"/>
</dbReference>
<dbReference type="OrthoDB" id="5970at2759"/>
<feature type="region of interest" description="Disordered" evidence="2">
    <location>
        <begin position="125"/>
        <end position="188"/>
    </location>
</feature>
<dbReference type="GO" id="GO:0003723">
    <property type="term" value="F:RNA binding"/>
    <property type="evidence" value="ECO:0007669"/>
    <property type="project" value="UniProtKB-UniRule"/>
</dbReference>
<feature type="compositionally biased region" description="Basic and acidic residues" evidence="2">
    <location>
        <begin position="163"/>
        <end position="177"/>
    </location>
</feature>
<protein>
    <recommendedName>
        <fullName evidence="3">RRM domain-containing protein</fullName>
    </recommendedName>
</protein>
<dbReference type="InterPro" id="IPR050441">
    <property type="entry name" value="RBM"/>
</dbReference>
<dbReference type="PANTHER" id="PTHR48034">
    <property type="entry name" value="TRANSFORMER-2 SEX-DETERMINING PROTEIN-RELATED"/>
    <property type="match status" value="1"/>
</dbReference>
<feature type="compositionally biased region" description="Pro residues" evidence="2">
    <location>
        <begin position="132"/>
        <end position="146"/>
    </location>
</feature>
<organism evidence="4 5">
    <name type="scientific">Jimgerdemannia flammicorona</name>
    <dbReference type="NCBI Taxonomy" id="994334"/>
    <lineage>
        <taxon>Eukaryota</taxon>
        <taxon>Fungi</taxon>
        <taxon>Fungi incertae sedis</taxon>
        <taxon>Mucoromycota</taxon>
        <taxon>Mucoromycotina</taxon>
        <taxon>Endogonomycetes</taxon>
        <taxon>Endogonales</taxon>
        <taxon>Endogonaceae</taxon>
        <taxon>Jimgerdemannia</taxon>
    </lineage>
</organism>
<dbReference type="EMBL" id="RBNI01010293">
    <property type="protein sequence ID" value="RUP43801.1"/>
    <property type="molecule type" value="Genomic_DNA"/>
</dbReference>